<accession>A0A0G0I8Y2</accession>
<dbReference type="GO" id="GO:0003677">
    <property type="term" value="F:DNA binding"/>
    <property type="evidence" value="ECO:0007669"/>
    <property type="project" value="InterPro"/>
</dbReference>
<dbReference type="Proteomes" id="UP000034430">
    <property type="component" value="Unassembled WGS sequence"/>
</dbReference>
<dbReference type="Gene3D" id="3.40.50.2020">
    <property type="match status" value="1"/>
</dbReference>
<dbReference type="SUPFAM" id="SSF53271">
    <property type="entry name" value="PRTase-like"/>
    <property type="match status" value="1"/>
</dbReference>
<dbReference type="EMBL" id="LBTU01000010">
    <property type="protein sequence ID" value="KKQ47450.1"/>
    <property type="molecule type" value="Genomic_DNA"/>
</dbReference>
<comment type="caution">
    <text evidence="3">The sequence shown here is derived from an EMBL/GenBank/DDBJ whole genome shotgun (WGS) entry which is preliminary data.</text>
</comment>
<dbReference type="PROSITE" id="PS01112">
    <property type="entry name" value="RNA_POL_N_8KD"/>
    <property type="match status" value="1"/>
</dbReference>
<proteinExistence type="inferred from homology"/>
<dbReference type="InterPro" id="IPR020789">
    <property type="entry name" value="RNA_pol_suN_Zn-BS"/>
</dbReference>
<dbReference type="PATRIC" id="fig|1619028.3.peg.185"/>
<evidence type="ECO:0000313" key="3">
    <source>
        <dbReference type="EMBL" id="KKQ47450.1"/>
    </source>
</evidence>
<protein>
    <recommendedName>
        <fullName evidence="2">Phosphoribosyltransferase domain-containing protein</fullName>
    </recommendedName>
</protein>
<reference evidence="3 4" key="1">
    <citation type="journal article" date="2015" name="Nature">
        <title>rRNA introns, odd ribosomes, and small enigmatic genomes across a large radiation of phyla.</title>
        <authorList>
            <person name="Brown C.T."/>
            <person name="Hug L.A."/>
            <person name="Thomas B.C."/>
            <person name="Sharon I."/>
            <person name="Castelle C.J."/>
            <person name="Singh A."/>
            <person name="Wilkins M.J."/>
            <person name="Williams K.H."/>
            <person name="Banfield J.F."/>
        </authorList>
    </citation>
    <scope>NUCLEOTIDE SEQUENCE [LARGE SCALE GENOMIC DNA]</scope>
</reference>
<name>A0A0G0I8Y2_9BACT</name>
<dbReference type="GO" id="GO:0008270">
    <property type="term" value="F:zinc ion binding"/>
    <property type="evidence" value="ECO:0007669"/>
    <property type="project" value="InterPro"/>
</dbReference>
<evidence type="ECO:0000259" key="2">
    <source>
        <dbReference type="Pfam" id="PF00156"/>
    </source>
</evidence>
<dbReference type="Pfam" id="PF00156">
    <property type="entry name" value="Pribosyltran"/>
    <property type="match status" value="1"/>
</dbReference>
<feature type="domain" description="Phosphoribosyltransferase" evidence="2">
    <location>
        <begin position="178"/>
        <end position="224"/>
    </location>
</feature>
<dbReference type="InterPro" id="IPR029057">
    <property type="entry name" value="PRTase-like"/>
</dbReference>
<dbReference type="GO" id="GO:0006351">
    <property type="term" value="P:DNA-templated transcription"/>
    <property type="evidence" value="ECO:0007669"/>
    <property type="project" value="InterPro"/>
</dbReference>
<dbReference type="GO" id="GO:0003899">
    <property type="term" value="F:DNA-directed RNA polymerase activity"/>
    <property type="evidence" value="ECO:0007669"/>
    <property type="project" value="InterPro"/>
</dbReference>
<dbReference type="PANTHER" id="PTHR47505">
    <property type="entry name" value="DNA UTILIZATION PROTEIN YHGH"/>
    <property type="match status" value="1"/>
</dbReference>
<evidence type="ECO:0000313" key="4">
    <source>
        <dbReference type="Proteomes" id="UP000034430"/>
    </source>
</evidence>
<sequence>MPLLNTILKSVLNIIFPVKCLSCGKNGEEFCSKCISDAPAAERETSKWIFSLYDYRHPIIKKALWLFKYKGKRRLAGIFAEIIYNKIIEELSDLSAMENFRNVILIPIPLSPKRLRERGYNQAELICKELIKINNLRRGADIKLENNILIKPKETEHQARIENRTERLKNIIGSFAIKSENKNIESVKGRNIILIDDITTTGATLNEARKTLKQAGARKIVAFTVAH</sequence>
<gene>
    <name evidence="3" type="ORF">US65_C0010G0008</name>
</gene>
<dbReference type="PANTHER" id="PTHR47505:SF1">
    <property type="entry name" value="DNA UTILIZATION PROTEIN YHGH"/>
    <property type="match status" value="1"/>
</dbReference>
<dbReference type="CDD" id="cd06223">
    <property type="entry name" value="PRTases_typeI"/>
    <property type="match status" value="1"/>
</dbReference>
<dbReference type="InterPro" id="IPR000836">
    <property type="entry name" value="PRTase_dom"/>
</dbReference>
<evidence type="ECO:0000256" key="1">
    <source>
        <dbReference type="ARBA" id="ARBA00008007"/>
    </source>
</evidence>
<organism evidence="3 4">
    <name type="scientific">Candidatus Yanofskybacteria bacterium GW2011_GWC2_37_9</name>
    <dbReference type="NCBI Taxonomy" id="1619028"/>
    <lineage>
        <taxon>Bacteria</taxon>
        <taxon>Candidatus Yanofskyibacteriota</taxon>
    </lineage>
</organism>
<dbReference type="AlphaFoldDB" id="A0A0G0I8Y2"/>
<dbReference type="InterPro" id="IPR051910">
    <property type="entry name" value="ComF/GntX_DNA_util-trans"/>
</dbReference>
<comment type="similarity">
    <text evidence="1">Belongs to the ComF/GntX family.</text>
</comment>